<keyword evidence="3" id="KW-1185">Reference proteome</keyword>
<sequence>MSGMRKSPQITQKMSLHEAGDGSNLSIELRCTSHSEPQIAWLVNSAQVQDGGKYKLVFRKEGGADTYYASLTATGTTKNTSAPTKYEVRLRNDAGESMAWIQSFLG</sequence>
<evidence type="ECO:0000256" key="1">
    <source>
        <dbReference type="SAM" id="MobiDB-lite"/>
    </source>
</evidence>
<dbReference type="OrthoDB" id="504170at2759"/>
<evidence type="ECO:0000313" key="2">
    <source>
        <dbReference type="EMBL" id="GAV08220.1"/>
    </source>
</evidence>
<dbReference type="SUPFAM" id="SSF48726">
    <property type="entry name" value="Immunoglobulin"/>
    <property type="match status" value="1"/>
</dbReference>
<dbReference type="InterPro" id="IPR013783">
    <property type="entry name" value="Ig-like_fold"/>
</dbReference>
<name>A0A1D1W412_RAMVA</name>
<organism evidence="2 3">
    <name type="scientific">Ramazzottius varieornatus</name>
    <name type="common">Water bear</name>
    <name type="synonym">Tardigrade</name>
    <dbReference type="NCBI Taxonomy" id="947166"/>
    <lineage>
        <taxon>Eukaryota</taxon>
        <taxon>Metazoa</taxon>
        <taxon>Ecdysozoa</taxon>
        <taxon>Tardigrada</taxon>
        <taxon>Eutardigrada</taxon>
        <taxon>Parachela</taxon>
        <taxon>Hypsibioidea</taxon>
        <taxon>Ramazzottiidae</taxon>
        <taxon>Ramazzottius</taxon>
    </lineage>
</organism>
<accession>A0A1D1W412</accession>
<dbReference type="InterPro" id="IPR036179">
    <property type="entry name" value="Ig-like_dom_sf"/>
</dbReference>
<reference evidence="2 3" key="1">
    <citation type="journal article" date="2016" name="Nat. Commun.">
        <title>Extremotolerant tardigrade genome and improved radiotolerance of human cultured cells by tardigrade-unique protein.</title>
        <authorList>
            <person name="Hashimoto T."/>
            <person name="Horikawa D.D."/>
            <person name="Saito Y."/>
            <person name="Kuwahara H."/>
            <person name="Kozuka-Hata H."/>
            <person name="Shin-I T."/>
            <person name="Minakuchi Y."/>
            <person name="Ohishi K."/>
            <person name="Motoyama A."/>
            <person name="Aizu T."/>
            <person name="Enomoto A."/>
            <person name="Kondo K."/>
            <person name="Tanaka S."/>
            <person name="Hara Y."/>
            <person name="Koshikawa S."/>
            <person name="Sagara H."/>
            <person name="Miura T."/>
            <person name="Yokobori S."/>
            <person name="Miyagawa K."/>
            <person name="Suzuki Y."/>
            <person name="Kubo T."/>
            <person name="Oyama M."/>
            <person name="Kohara Y."/>
            <person name="Fujiyama A."/>
            <person name="Arakawa K."/>
            <person name="Katayama T."/>
            <person name="Toyoda A."/>
            <person name="Kunieda T."/>
        </authorList>
    </citation>
    <scope>NUCLEOTIDE SEQUENCE [LARGE SCALE GENOMIC DNA]</scope>
    <source>
        <strain evidence="2 3">YOKOZUNA-1</strain>
    </source>
</reference>
<evidence type="ECO:0008006" key="4">
    <source>
        <dbReference type="Google" id="ProtNLM"/>
    </source>
</evidence>
<evidence type="ECO:0000313" key="3">
    <source>
        <dbReference type="Proteomes" id="UP000186922"/>
    </source>
</evidence>
<gene>
    <name evidence="2" type="primary">RvY_17945</name>
    <name evidence="2" type="synonym">RvY_17945.1</name>
    <name evidence="2" type="ORF">RvY_17945-1</name>
</gene>
<comment type="caution">
    <text evidence="2">The sequence shown here is derived from an EMBL/GenBank/DDBJ whole genome shotgun (WGS) entry which is preliminary data.</text>
</comment>
<protein>
    <recommendedName>
        <fullName evidence="4">Immunoglobulin I-set domain-containing protein</fullName>
    </recommendedName>
</protein>
<dbReference type="Proteomes" id="UP000186922">
    <property type="component" value="Unassembled WGS sequence"/>
</dbReference>
<proteinExistence type="predicted"/>
<dbReference type="Gene3D" id="2.60.40.10">
    <property type="entry name" value="Immunoglobulins"/>
    <property type="match status" value="1"/>
</dbReference>
<dbReference type="AlphaFoldDB" id="A0A1D1W412"/>
<dbReference type="EMBL" id="BDGG01000017">
    <property type="protein sequence ID" value="GAV08220.1"/>
    <property type="molecule type" value="Genomic_DNA"/>
</dbReference>
<feature type="region of interest" description="Disordered" evidence="1">
    <location>
        <begin position="1"/>
        <end position="21"/>
    </location>
</feature>